<dbReference type="OMA" id="RNPCTPD"/>
<accession>R4G4C1</accession>
<dbReference type="InterPro" id="IPR005055">
    <property type="entry name" value="A10/PebIII"/>
</dbReference>
<dbReference type="FunCoup" id="R4G4C1">
    <property type="interactions" value="32"/>
</dbReference>
<reference evidence="2" key="1">
    <citation type="submission" date="2013-04" db="EMBL/GenBank/DDBJ databases">
        <title>An insight into the transcriptome of the digestive tract of the blood sucking bug, Rhodnius prolixus.</title>
        <authorList>
            <person name="Ribeiro J.M.C."/>
            <person name="Genta F.A."/>
            <person name="Sorgine M.H.F."/>
            <person name="Paiva-Silva G.O."/>
            <person name="Majerowicz D."/>
            <person name="Medeiros M."/>
            <person name="Koerich L."/>
            <person name="Terra W.R."/>
            <person name="Ferreira C."/>
            <person name="Pimentel A.C."/>
            <person name="Bisch P.M."/>
            <person name="Diniz M.M.P."/>
            <person name="Nascimento R."/>
            <person name="Salmon D."/>
            <person name="Silber A.M."/>
            <person name="Alves M."/>
            <person name="Oliveira M.F."/>
            <person name="Gondim K.C."/>
            <person name="Silva Neto M.A.C."/>
            <person name="Atella G.C."/>
            <person name="Araujo H."/>
            <person name="Dias F.S."/>
            <person name="Polycarpo C.R."/>
            <person name="Fampa P."/>
            <person name="Melo A.C."/>
            <person name="Tanaka A.S."/>
            <person name="Balczun C."/>
            <person name="Oliveira J.H.M."/>
            <person name="Goncalves R."/>
            <person name="Lazoski C."/>
            <person name="Pereira M.A."/>
            <person name="Rivera-Pomar R."/>
            <person name="Diambra L."/>
            <person name="Schaub G.A."/>
            <person name="Garcia E.S."/>
            <person name="Azambuja P."/>
            <person name="Braz G.R.C."/>
            <person name="Oliveira P.L."/>
        </authorList>
    </citation>
    <scope>NUCLEOTIDE SEQUENCE</scope>
</reference>
<evidence type="ECO:0000313" key="3">
    <source>
        <dbReference type="EnsemblMetazoa" id="RPRC011926-PA"/>
    </source>
</evidence>
<dbReference type="SUPFAM" id="SSF100910">
    <property type="entry name" value="Chemosensory protein Csp2"/>
    <property type="match status" value="1"/>
</dbReference>
<dbReference type="InterPro" id="IPR036682">
    <property type="entry name" value="OS_D_A10/PebIII_sf"/>
</dbReference>
<organism evidence="2">
    <name type="scientific">Rhodnius prolixus</name>
    <name type="common">Triatomid bug</name>
    <dbReference type="NCBI Taxonomy" id="13249"/>
    <lineage>
        <taxon>Eukaryota</taxon>
        <taxon>Metazoa</taxon>
        <taxon>Ecdysozoa</taxon>
        <taxon>Arthropoda</taxon>
        <taxon>Hexapoda</taxon>
        <taxon>Insecta</taxon>
        <taxon>Pterygota</taxon>
        <taxon>Neoptera</taxon>
        <taxon>Paraneoptera</taxon>
        <taxon>Hemiptera</taxon>
        <taxon>Heteroptera</taxon>
        <taxon>Panheteroptera</taxon>
        <taxon>Cimicomorpha</taxon>
        <taxon>Reduviidae</taxon>
        <taxon>Triatominae</taxon>
        <taxon>Rhodnius</taxon>
    </lineage>
</organism>
<dbReference type="EMBL" id="GAHY01000896">
    <property type="protein sequence ID" value="JAA76614.1"/>
    <property type="molecule type" value="mRNA"/>
</dbReference>
<name>R4G4C1_RHOPR</name>
<reference evidence="3" key="3">
    <citation type="submission" date="2015-05" db="UniProtKB">
        <authorList>
            <consortium name="EnsemblMetazoa"/>
        </authorList>
    </citation>
    <scope>IDENTIFICATION</scope>
</reference>
<dbReference type="GeneID" id="141450319"/>
<dbReference type="Pfam" id="PF03392">
    <property type="entry name" value="OS-D"/>
    <property type="match status" value="1"/>
</dbReference>
<dbReference type="EnsemblMetazoa" id="RPRC011926-RA">
    <property type="protein sequence ID" value="RPRC011926-PA"/>
    <property type="gene ID" value="RPRC011926"/>
</dbReference>
<evidence type="ECO:0000256" key="1">
    <source>
        <dbReference type="SAM" id="SignalP"/>
    </source>
</evidence>
<sequence>MKKAMLLVFLTILAVCFGASTYTTQYDNIDLDEILNNDRVYTKYFQCLIGKDQCTPDGKELKETLPDALQTGCAKCTEKQKAGAEKVLRFVIENKPDHYKQVEAIYDPKGIYRQKFGNQVKEKGIELPK</sequence>
<dbReference type="RefSeq" id="XP_073976727.1">
    <property type="nucleotide sequence ID" value="XM_074120626.1"/>
</dbReference>
<dbReference type="InParanoid" id="R4G4C1"/>
<evidence type="ECO:0000313" key="2">
    <source>
        <dbReference type="EMBL" id="JAA76614.1"/>
    </source>
</evidence>
<dbReference type="PANTHER" id="PTHR11257:SF12">
    <property type="entry name" value="EJACULATORY BULB-SPECIFIC PROTEIN 3-RELATED"/>
    <property type="match status" value="1"/>
</dbReference>
<reference evidence="4" key="2">
    <citation type="submission" date="2015-04" db="EMBL/GenBank/DDBJ databases">
        <authorList>
            <person name="Wilson R.K."/>
            <person name="Warren W."/>
            <person name="Dotson E."/>
            <person name="Oliveira P.L."/>
        </authorList>
    </citation>
    <scope>NUCLEOTIDE SEQUENCE</scope>
</reference>
<evidence type="ECO:0000313" key="4">
    <source>
        <dbReference type="Proteomes" id="UP000015103"/>
    </source>
</evidence>
<keyword evidence="1" id="KW-0732">Signal</keyword>
<protein>
    <submittedName>
        <fullName evidence="2 3">Putative chemosensory protein 12</fullName>
    </submittedName>
</protein>
<feature type="signal peptide" evidence="1">
    <location>
        <begin position="1"/>
        <end position="18"/>
    </location>
</feature>
<dbReference type="PANTHER" id="PTHR11257">
    <property type="entry name" value="CHEMOSENSORY PROTEIN-RELATED"/>
    <property type="match status" value="1"/>
</dbReference>
<dbReference type="Proteomes" id="UP000015103">
    <property type="component" value="Unassembled WGS sequence"/>
</dbReference>
<proteinExistence type="evidence at transcript level"/>
<keyword evidence="4" id="KW-1185">Reference proteome</keyword>
<dbReference type="Gene3D" id="1.10.2080.10">
    <property type="entry name" value="Insect odorant-binding protein A10/Ejaculatory bulb-specific protein 3"/>
    <property type="match status" value="1"/>
</dbReference>
<dbReference type="eggNOG" id="ENOG502S48A">
    <property type="taxonomic scope" value="Eukaryota"/>
</dbReference>
<dbReference type="EMBL" id="ACPB03000877">
    <property type="status" value="NOT_ANNOTATED_CDS"/>
    <property type="molecule type" value="Genomic_DNA"/>
</dbReference>
<dbReference type="HOGENOM" id="CLU_126727_0_0_1"/>
<dbReference type="AlphaFoldDB" id="R4G4C1"/>
<feature type="chain" id="PRO_5014108804" evidence="1">
    <location>
        <begin position="19"/>
        <end position="129"/>
    </location>
</feature>
<dbReference type="VEuPathDB" id="VectorBase:RPRC011926"/>